<dbReference type="STRING" id="1423781.FD06_GL000768"/>
<evidence type="ECO:0000313" key="1">
    <source>
        <dbReference type="EMBL" id="KRM67616.1"/>
    </source>
</evidence>
<dbReference type="Proteomes" id="UP000052012">
    <property type="component" value="Unassembled WGS sequence"/>
</dbReference>
<organism evidence="1 2">
    <name type="scientific">Apilactobacillus ozensis DSM 23829 = JCM 17196</name>
    <dbReference type="NCBI Taxonomy" id="1423781"/>
    <lineage>
        <taxon>Bacteria</taxon>
        <taxon>Bacillati</taxon>
        <taxon>Bacillota</taxon>
        <taxon>Bacilli</taxon>
        <taxon>Lactobacillales</taxon>
        <taxon>Lactobacillaceae</taxon>
        <taxon>Apilactobacillus</taxon>
    </lineage>
</organism>
<accession>A0A0R2AL50</accession>
<name>A0A0R2AL50_9LACO</name>
<evidence type="ECO:0000313" key="2">
    <source>
        <dbReference type="Proteomes" id="UP000052012"/>
    </source>
</evidence>
<sequence length="100" mass="11818">MYFGFVWGFGDSIIVKWQTQNILHAKKQSIAKYCNQKDLRYFISHKNNQLKHMTDNQGSRHIFYYCGEYGSKSIGIRGKINMNGINILFPKYKIDKIYVN</sequence>
<dbReference type="PATRIC" id="fig|1423781.4.peg.793"/>
<dbReference type="AlphaFoldDB" id="A0A0R2AL50"/>
<comment type="caution">
    <text evidence="1">The sequence shown here is derived from an EMBL/GenBank/DDBJ whole genome shotgun (WGS) entry which is preliminary data.</text>
</comment>
<keyword evidence="2" id="KW-1185">Reference proteome</keyword>
<reference evidence="1 2" key="1">
    <citation type="journal article" date="2015" name="Genome Announc.">
        <title>Expanding the biotechnology potential of lactobacilli through comparative genomics of 213 strains and associated genera.</title>
        <authorList>
            <person name="Sun Z."/>
            <person name="Harris H.M."/>
            <person name="McCann A."/>
            <person name="Guo C."/>
            <person name="Argimon S."/>
            <person name="Zhang W."/>
            <person name="Yang X."/>
            <person name="Jeffery I.B."/>
            <person name="Cooney J.C."/>
            <person name="Kagawa T.F."/>
            <person name="Liu W."/>
            <person name="Song Y."/>
            <person name="Salvetti E."/>
            <person name="Wrobel A."/>
            <person name="Rasinkangas P."/>
            <person name="Parkhill J."/>
            <person name="Rea M.C."/>
            <person name="O'Sullivan O."/>
            <person name="Ritari J."/>
            <person name="Douillard F.P."/>
            <person name="Paul Ross R."/>
            <person name="Yang R."/>
            <person name="Briner A.E."/>
            <person name="Felis G.E."/>
            <person name="de Vos W.M."/>
            <person name="Barrangou R."/>
            <person name="Klaenhammer T.R."/>
            <person name="Caufield P.W."/>
            <person name="Cui Y."/>
            <person name="Zhang H."/>
            <person name="O'Toole P.W."/>
        </authorList>
    </citation>
    <scope>NUCLEOTIDE SEQUENCE [LARGE SCALE GENOMIC DNA]</scope>
    <source>
        <strain evidence="1 2">DSM 23829</strain>
    </source>
</reference>
<proteinExistence type="predicted"/>
<protein>
    <submittedName>
        <fullName evidence="1">Uncharacterized protein</fullName>
    </submittedName>
</protein>
<dbReference type="EMBL" id="AYYQ01000036">
    <property type="protein sequence ID" value="KRM67616.1"/>
    <property type="molecule type" value="Genomic_DNA"/>
</dbReference>
<gene>
    <name evidence="1" type="ORF">FD06_GL000768</name>
</gene>